<dbReference type="GO" id="GO:0015846">
    <property type="term" value="P:polyamine transport"/>
    <property type="evidence" value="ECO:0007669"/>
    <property type="project" value="InterPro"/>
</dbReference>
<keyword evidence="6" id="KW-0472">Membrane</keyword>
<evidence type="ECO:0000313" key="8">
    <source>
        <dbReference type="Proteomes" id="UP000663791"/>
    </source>
</evidence>
<dbReference type="GO" id="GO:0042597">
    <property type="term" value="C:periplasmic space"/>
    <property type="evidence" value="ECO:0007669"/>
    <property type="project" value="UniProtKB-SubCell"/>
</dbReference>
<evidence type="ECO:0000313" key="7">
    <source>
        <dbReference type="EMBL" id="MBM9460190.1"/>
    </source>
</evidence>
<gene>
    <name evidence="7" type="ORF">JK386_09765</name>
</gene>
<keyword evidence="8" id="KW-1185">Reference proteome</keyword>
<sequence>MPRSRKGRERRVAGNPRISRRTVLRGSAGVAFGAASLGVLPLFSTPDRQQDPKECRSEDRSADDKRLLVSNWPGYMDEDDGDYVSTLTEFSRRTGIDVRYTADVNDNLEFFAKVVNQLGSCQSSERDLFMLTDWMAARMIQVGWIQPLDPAKVPNLHANLIDSLTGVGWDPDRTYSAPWQTGLTGIAYNKAKVKEVRSFSELLSRPDLRGRISLLTEMRDTMGLALLAEGADPADFTDAEWERAMERLRKARRDGQVRAFTGNEYIQDLAAGNIVACEAWSGDVAAAEDENLVFVTPEEGQMIWSDNMLVPNLSPHKANAETWINYYYEPEVAAKLAAYVWYICPVKGAREAMEKVDPSLVDNPLIFPTEESAATTHSFMALEEFQIRAYEGDFADVAGG</sequence>
<reference evidence="7" key="1">
    <citation type="submission" date="2021-01" db="EMBL/GenBank/DDBJ databases">
        <title>Novel species in genus Nocardioides.</title>
        <authorList>
            <person name="Zhang G."/>
        </authorList>
    </citation>
    <scope>NUCLEOTIDE SEQUENCE</scope>
    <source>
        <strain evidence="7">Zg-536</strain>
    </source>
</reference>
<evidence type="ECO:0000256" key="4">
    <source>
        <dbReference type="ARBA" id="ARBA00022764"/>
    </source>
</evidence>
<dbReference type="InterPro" id="IPR006059">
    <property type="entry name" value="SBP"/>
</dbReference>
<evidence type="ECO:0000256" key="5">
    <source>
        <dbReference type="SAM" id="MobiDB-lite"/>
    </source>
</evidence>
<dbReference type="PRINTS" id="PR00909">
    <property type="entry name" value="SPERMDNBNDNG"/>
</dbReference>
<dbReference type="Pfam" id="PF13416">
    <property type="entry name" value="SBP_bac_8"/>
    <property type="match status" value="1"/>
</dbReference>
<dbReference type="PANTHER" id="PTHR30222">
    <property type="entry name" value="SPERMIDINE/PUTRESCINE-BINDING PERIPLASMIC PROTEIN"/>
    <property type="match status" value="1"/>
</dbReference>
<keyword evidence="6" id="KW-0812">Transmembrane</keyword>
<proteinExistence type="predicted"/>
<dbReference type="Gene3D" id="3.40.190.10">
    <property type="entry name" value="Periplasmic binding protein-like II"/>
    <property type="match status" value="2"/>
</dbReference>
<dbReference type="Proteomes" id="UP000663791">
    <property type="component" value="Unassembled WGS sequence"/>
</dbReference>
<comment type="subcellular location">
    <subcellularLocation>
        <location evidence="1">Periplasm</location>
    </subcellularLocation>
</comment>
<feature type="compositionally biased region" description="Basic and acidic residues" evidence="5">
    <location>
        <begin position="48"/>
        <end position="62"/>
    </location>
</feature>
<keyword evidence="2" id="KW-0813">Transport</keyword>
<dbReference type="PANTHER" id="PTHR30222:SF17">
    <property type="entry name" value="SPERMIDINE_PUTRESCINE-BINDING PERIPLASMIC PROTEIN"/>
    <property type="match status" value="1"/>
</dbReference>
<dbReference type="GO" id="GO:0019808">
    <property type="term" value="F:polyamine binding"/>
    <property type="evidence" value="ECO:0007669"/>
    <property type="project" value="InterPro"/>
</dbReference>
<protein>
    <submittedName>
        <fullName evidence="7">Spermidine/putrescine ABC transporter substrate-binding protein</fullName>
    </submittedName>
</protein>
<organism evidence="7 8">
    <name type="scientific">Nocardioides faecalis</name>
    <dbReference type="NCBI Taxonomy" id="2803858"/>
    <lineage>
        <taxon>Bacteria</taxon>
        <taxon>Bacillati</taxon>
        <taxon>Actinomycetota</taxon>
        <taxon>Actinomycetes</taxon>
        <taxon>Propionibacteriales</taxon>
        <taxon>Nocardioidaceae</taxon>
        <taxon>Nocardioides</taxon>
    </lineage>
</organism>
<feature type="transmembrane region" description="Helical" evidence="6">
    <location>
        <begin position="23"/>
        <end position="43"/>
    </location>
</feature>
<keyword evidence="3" id="KW-0732">Signal</keyword>
<dbReference type="InterPro" id="IPR001188">
    <property type="entry name" value="Sperm_putr-bd"/>
</dbReference>
<evidence type="ECO:0000256" key="6">
    <source>
        <dbReference type="SAM" id="Phobius"/>
    </source>
</evidence>
<keyword evidence="4" id="KW-0574">Periplasm</keyword>
<evidence type="ECO:0000256" key="1">
    <source>
        <dbReference type="ARBA" id="ARBA00004418"/>
    </source>
</evidence>
<dbReference type="EMBL" id="JAERTX010000007">
    <property type="protein sequence ID" value="MBM9460190.1"/>
    <property type="molecule type" value="Genomic_DNA"/>
</dbReference>
<dbReference type="SUPFAM" id="SSF53850">
    <property type="entry name" value="Periplasmic binding protein-like II"/>
    <property type="match status" value="1"/>
</dbReference>
<name>A0A938Y6J8_9ACTN</name>
<dbReference type="AlphaFoldDB" id="A0A938Y6J8"/>
<keyword evidence="6" id="KW-1133">Transmembrane helix</keyword>
<comment type="caution">
    <text evidence="7">The sequence shown here is derived from an EMBL/GenBank/DDBJ whole genome shotgun (WGS) entry which is preliminary data.</text>
</comment>
<evidence type="ECO:0000256" key="3">
    <source>
        <dbReference type="ARBA" id="ARBA00022729"/>
    </source>
</evidence>
<feature type="region of interest" description="Disordered" evidence="5">
    <location>
        <begin position="43"/>
        <end position="62"/>
    </location>
</feature>
<dbReference type="CDD" id="cd13590">
    <property type="entry name" value="PBP2_PotD_PotF_like"/>
    <property type="match status" value="1"/>
</dbReference>
<accession>A0A938Y6J8</accession>
<evidence type="ECO:0000256" key="2">
    <source>
        <dbReference type="ARBA" id="ARBA00022448"/>
    </source>
</evidence>